<keyword evidence="5 6" id="KW-0949">S-adenosyl-L-methionine</keyword>
<evidence type="ECO:0000313" key="8">
    <source>
        <dbReference type="Proteomes" id="UP000198976"/>
    </source>
</evidence>
<feature type="binding site" evidence="6">
    <location>
        <position position="112"/>
    </location>
    <ligand>
        <name>S-adenosyl-L-methionine</name>
        <dbReference type="ChEBI" id="CHEBI:59789"/>
    </ligand>
</feature>
<dbReference type="Gene3D" id="3.40.50.150">
    <property type="entry name" value="Vaccinia Virus protein VP39"/>
    <property type="match status" value="1"/>
</dbReference>
<dbReference type="RefSeq" id="WP_257590403.1">
    <property type="nucleotide sequence ID" value="NZ_LT629792.1"/>
</dbReference>
<evidence type="ECO:0000256" key="1">
    <source>
        <dbReference type="ARBA" id="ARBA00010396"/>
    </source>
</evidence>
<keyword evidence="8" id="KW-1185">Reference proteome</keyword>
<dbReference type="InterPro" id="IPR023397">
    <property type="entry name" value="SAM-dep_MeTrfase_MraW_recog"/>
</dbReference>
<dbReference type="PIRSF" id="PIRSF004486">
    <property type="entry name" value="MraW"/>
    <property type="match status" value="1"/>
</dbReference>
<name>A0ABY0V6V3_9ACTO</name>
<proteinExistence type="inferred from homology"/>
<dbReference type="Proteomes" id="UP000198976">
    <property type="component" value="Chromosome I"/>
</dbReference>
<dbReference type="EC" id="2.1.1.199" evidence="6"/>
<keyword evidence="6" id="KW-0963">Cytoplasm</keyword>
<feature type="binding site" evidence="6">
    <location>
        <position position="90"/>
    </location>
    <ligand>
        <name>S-adenosyl-L-methionine</name>
        <dbReference type="ChEBI" id="CHEBI:59789"/>
    </ligand>
</feature>
<comment type="catalytic activity">
    <reaction evidence="6">
        <text>cytidine(1402) in 16S rRNA + S-adenosyl-L-methionine = N(4)-methylcytidine(1402) in 16S rRNA + S-adenosyl-L-homocysteine + H(+)</text>
        <dbReference type="Rhea" id="RHEA:42928"/>
        <dbReference type="Rhea" id="RHEA-COMP:10286"/>
        <dbReference type="Rhea" id="RHEA-COMP:10287"/>
        <dbReference type="ChEBI" id="CHEBI:15378"/>
        <dbReference type="ChEBI" id="CHEBI:57856"/>
        <dbReference type="ChEBI" id="CHEBI:59789"/>
        <dbReference type="ChEBI" id="CHEBI:74506"/>
        <dbReference type="ChEBI" id="CHEBI:82748"/>
        <dbReference type="EC" id="2.1.1.199"/>
    </reaction>
</comment>
<dbReference type="InterPro" id="IPR002903">
    <property type="entry name" value="RsmH"/>
</dbReference>
<sequence length="327" mass="35852">MSAETTRDAAQLHTPVLVDQCMDLLAPALTRPDSLLIDATLGMGGHTHAALTRFPHIRVVGIDRDPQAIALASERLREFGQRFEAVNTTYDQIGQVIDDHSADGLADAVLMDLGVSSLQLDETERGFSYAHDALLDMRMDPTRGRSAAELIADASVQELTDILRTFGQERFAHRIATLIVKERAEQPITRTGQLADLVKRAIPAPARRTGGNPSKRTFQALRIAVNNELDILRAAIPQALSHLRVGGRMVVEAYQSLEDRIVKEIFAQGARDNAPPGLPVVPESMKATLTLVTRGALQADSAEQESNPRSRSVRVRAVEIRSPWRPQ</sequence>
<comment type="function">
    <text evidence="6">Specifically methylates the N4 position of cytidine in position 1402 (C1402) of 16S rRNA.</text>
</comment>
<dbReference type="PANTHER" id="PTHR11265">
    <property type="entry name" value="S-ADENOSYL-METHYLTRANSFERASE MRAW"/>
    <property type="match status" value="1"/>
</dbReference>
<evidence type="ECO:0000313" key="7">
    <source>
        <dbReference type="EMBL" id="SDT91161.1"/>
    </source>
</evidence>
<keyword evidence="3 6" id="KW-0489">Methyltransferase</keyword>
<evidence type="ECO:0000256" key="2">
    <source>
        <dbReference type="ARBA" id="ARBA00022552"/>
    </source>
</evidence>
<dbReference type="EMBL" id="LT629792">
    <property type="protein sequence ID" value="SDT91161.1"/>
    <property type="molecule type" value="Genomic_DNA"/>
</dbReference>
<reference evidence="7 8" key="1">
    <citation type="submission" date="2016-10" db="EMBL/GenBank/DDBJ databases">
        <authorList>
            <person name="Varghese N."/>
            <person name="Submissions S."/>
        </authorList>
    </citation>
    <scope>NUCLEOTIDE SEQUENCE [LARGE SCALE GENOMIC DNA]</scope>
    <source>
        <strain evidence="7 8">DSM 9169</strain>
    </source>
</reference>
<keyword evidence="4 6" id="KW-0808">Transferase</keyword>
<evidence type="ECO:0000256" key="3">
    <source>
        <dbReference type="ARBA" id="ARBA00022603"/>
    </source>
</evidence>
<dbReference type="HAMAP" id="MF_01007">
    <property type="entry name" value="16SrRNA_methyltr_H"/>
    <property type="match status" value="1"/>
</dbReference>
<protein>
    <recommendedName>
        <fullName evidence="6">Ribosomal RNA small subunit methyltransferase H</fullName>
        <ecNumber evidence="6">2.1.1.199</ecNumber>
    </recommendedName>
    <alternativeName>
        <fullName evidence="6">16S rRNA m(4)C1402 methyltransferase</fullName>
    </alternativeName>
    <alternativeName>
        <fullName evidence="6">rRNA (cytosine-N(4)-)-methyltransferase RsmH</fullName>
    </alternativeName>
</protein>
<dbReference type="InterPro" id="IPR029063">
    <property type="entry name" value="SAM-dependent_MTases_sf"/>
</dbReference>
<comment type="subcellular location">
    <subcellularLocation>
        <location evidence="6">Cytoplasm</location>
    </subcellularLocation>
</comment>
<feature type="binding site" evidence="6">
    <location>
        <begin position="44"/>
        <end position="46"/>
    </location>
    <ligand>
        <name>S-adenosyl-L-methionine</name>
        <dbReference type="ChEBI" id="CHEBI:59789"/>
    </ligand>
</feature>
<feature type="binding site" evidence="6">
    <location>
        <position position="63"/>
    </location>
    <ligand>
        <name>S-adenosyl-L-methionine</name>
        <dbReference type="ChEBI" id="CHEBI:59789"/>
    </ligand>
</feature>
<keyword evidence="2 6" id="KW-0698">rRNA processing</keyword>
<evidence type="ECO:0000256" key="6">
    <source>
        <dbReference type="HAMAP-Rule" id="MF_01007"/>
    </source>
</evidence>
<dbReference type="PANTHER" id="PTHR11265:SF0">
    <property type="entry name" value="12S RRNA N4-METHYLCYTIDINE METHYLTRANSFERASE"/>
    <property type="match status" value="1"/>
</dbReference>
<comment type="similarity">
    <text evidence="1 6">Belongs to the methyltransferase superfamily. RsmH family.</text>
</comment>
<evidence type="ECO:0000256" key="5">
    <source>
        <dbReference type="ARBA" id="ARBA00022691"/>
    </source>
</evidence>
<evidence type="ECO:0000256" key="4">
    <source>
        <dbReference type="ARBA" id="ARBA00022679"/>
    </source>
</evidence>
<dbReference type="SUPFAM" id="SSF81799">
    <property type="entry name" value="Putative methyltransferase TM0872, insert domain"/>
    <property type="match status" value="1"/>
</dbReference>
<gene>
    <name evidence="6" type="primary">rsmH</name>
    <name evidence="7" type="ORF">SAMN04489714_0816</name>
</gene>
<feature type="binding site" evidence="6">
    <location>
        <position position="119"/>
    </location>
    <ligand>
        <name>S-adenosyl-L-methionine</name>
        <dbReference type="ChEBI" id="CHEBI:59789"/>
    </ligand>
</feature>
<dbReference type="SUPFAM" id="SSF53335">
    <property type="entry name" value="S-adenosyl-L-methionine-dependent methyltransferases"/>
    <property type="match status" value="1"/>
</dbReference>
<accession>A0ABY0V6V3</accession>
<dbReference type="NCBIfam" id="TIGR00006">
    <property type="entry name" value="16S rRNA (cytosine(1402)-N(4))-methyltransferase RsmH"/>
    <property type="match status" value="1"/>
</dbReference>
<dbReference type="Pfam" id="PF01795">
    <property type="entry name" value="Methyltransf_5"/>
    <property type="match status" value="1"/>
</dbReference>
<dbReference type="Gene3D" id="1.10.150.170">
    <property type="entry name" value="Putative methyltransferase TM0872, insert domain"/>
    <property type="match status" value="1"/>
</dbReference>
<organism evidence="7 8">
    <name type="scientific">Schaalia radingae</name>
    <dbReference type="NCBI Taxonomy" id="131110"/>
    <lineage>
        <taxon>Bacteria</taxon>
        <taxon>Bacillati</taxon>
        <taxon>Actinomycetota</taxon>
        <taxon>Actinomycetes</taxon>
        <taxon>Actinomycetales</taxon>
        <taxon>Actinomycetaceae</taxon>
        <taxon>Schaalia</taxon>
    </lineage>
</organism>